<dbReference type="InterPro" id="IPR045153">
    <property type="entry name" value="Est1/Ebs1-like"/>
</dbReference>
<evidence type="ECO:0000313" key="4">
    <source>
        <dbReference type="Proteomes" id="UP001233999"/>
    </source>
</evidence>
<dbReference type="GO" id="GO:0000184">
    <property type="term" value="P:nuclear-transcribed mRNA catabolic process, nonsense-mediated decay"/>
    <property type="evidence" value="ECO:0007669"/>
    <property type="project" value="TreeGrafter"/>
</dbReference>
<accession>A0AAD8A9A7</accession>
<dbReference type="AlphaFoldDB" id="A0AAD8A9A7"/>
<feature type="non-terminal residue" evidence="3">
    <location>
        <position position="1"/>
    </location>
</feature>
<keyword evidence="1" id="KW-0175">Coiled coil</keyword>
<dbReference type="GO" id="GO:0070034">
    <property type="term" value="F:telomerase RNA binding"/>
    <property type="evidence" value="ECO:0007669"/>
    <property type="project" value="TreeGrafter"/>
</dbReference>
<evidence type="ECO:0000256" key="2">
    <source>
        <dbReference type="SAM" id="MobiDB-lite"/>
    </source>
</evidence>
<evidence type="ECO:0008006" key="5">
    <source>
        <dbReference type="Google" id="ProtNLM"/>
    </source>
</evidence>
<feature type="coiled-coil region" evidence="1">
    <location>
        <begin position="165"/>
        <end position="192"/>
    </location>
</feature>
<sequence length="286" mass="32410">TPGDAWSRVASLVNLLEKLEHHKTILVTSIREDFDLVRLPEDATLCGFTPLMFNDQEPIFTSKETDMELAQVVLRIRKVVFFGTVFLCGVDPPVLKLQKFDGGFSEYVSVVQSVQGSPSSLHEDQSDSELVVESFSEDEEDDSSSRADHKSPISNDADSDAPAEIQNLLHRKEELERKHKKQEKHRQRVQEILRGSIVSVEIEVKPHNLVPDTNCFIDYLNQLQILVKAGPSPEHYYTLMVPLVGLSRLQIRSSSNNNSNDMYVPARDQLYNQLLARPIKKMTSVH</sequence>
<organism evidence="3 4">
    <name type="scientific">Diploptera punctata</name>
    <name type="common">Pacific beetle cockroach</name>
    <dbReference type="NCBI Taxonomy" id="6984"/>
    <lineage>
        <taxon>Eukaryota</taxon>
        <taxon>Metazoa</taxon>
        <taxon>Ecdysozoa</taxon>
        <taxon>Arthropoda</taxon>
        <taxon>Hexapoda</taxon>
        <taxon>Insecta</taxon>
        <taxon>Pterygota</taxon>
        <taxon>Neoptera</taxon>
        <taxon>Polyneoptera</taxon>
        <taxon>Dictyoptera</taxon>
        <taxon>Blattodea</taxon>
        <taxon>Blaberoidea</taxon>
        <taxon>Blaberidae</taxon>
        <taxon>Diplopterinae</taxon>
        <taxon>Diploptera</taxon>
    </lineage>
</organism>
<proteinExistence type="predicted"/>
<name>A0AAD8A9A7_DIPPU</name>
<reference evidence="3" key="1">
    <citation type="journal article" date="2023" name="IScience">
        <title>Live-bearing cockroach genome reveals convergent evolutionary mechanisms linked to viviparity in insects and beyond.</title>
        <authorList>
            <person name="Fouks B."/>
            <person name="Harrison M.C."/>
            <person name="Mikhailova A.A."/>
            <person name="Marchal E."/>
            <person name="English S."/>
            <person name="Carruthers M."/>
            <person name="Jennings E.C."/>
            <person name="Chiamaka E.L."/>
            <person name="Frigard R.A."/>
            <person name="Pippel M."/>
            <person name="Attardo G.M."/>
            <person name="Benoit J.B."/>
            <person name="Bornberg-Bauer E."/>
            <person name="Tobe S.S."/>
        </authorList>
    </citation>
    <scope>NUCLEOTIDE SEQUENCE</scope>
    <source>
        <strain evidence="3">Stay&amp;Tobe</strain>
    </source>
</reference>
<dbReference type="GO" id="GO:0042162">
    <property type="term" value="F:telomeric DNA binding"/>
    <property type="evidence" value="ECO:0007669"/>
    <property type="project" value="TreeGrafter"/>
</dbReference>
<reference evidence="3" key="2">
    <citation type="submission" date="2023-05" db="EMBL/GenBank/DDBJ databases">
        <authorList>
            <person name="Fouks B."/>
        </authorList>
    </citation>
    <scope>NUCLEOTIDE SEQUENCE</scope>
    <source>
        <strain evidence="3">Stay&amp;Tobe</strain>
        <tissue evidence="3">Testes</tissue>
    </source>
</reference>
<dbReference type="PANTHER" id="PTHR15696:SF0">
    <property type="entry name" value="TELOMERASE-BINDING PROTEIN EST1A"/>
    <property type="match status" value="1"/>
</dbReference>
<feature type="region of interest" description="Disordered" evidence="2">
    <location>
        <begin position="117"/>
        <end position="162"/>
    </location>
</feature>
<feature type="non-terminal residue" evidence="3">
    <location>
        <position position="286"/>
    </location>
</feature>
<evidence type="ECO:0000313" key="3">
    <source>
        <dbReference type="EMBL" id="KAJ9594798.1"/>
    </source>
</evidence>
<dbReference type="GO" id="GO:0005697">
    <property type="term" value="C:telomerase holoenzyme complex"/>
    <property type="evidence" value="ECO:0007669"/>
    <property type="project" value="TreeGrafter"/>
</dbReference>
<protein>
    <recommendedName>
        <fullName evidence="5">Telomerase-binding protein EST1A</fullName>
    </recommendedName>
</protein>
<dbReference type="Gene3D" id="3.40.50.1010">
    <property type="entry name" value="5'-nuclease"/>
    <property type="match status" value="1"/>
</dbReference>
<dbReference type="EMBL" id="JASPKZ010002717">
    <property type="protein sequence ID" value="KAJ9594798.1"/>
    <property type="molecule type" value="Genomic_DNA"/>
</dbReference>
<dbReference type="Proteomes" id="UP001233999">
    <property type="component" value="Unassembled WGS sequence"/>
</dbReference>
<keyword evidence="4" id="KW-1185">Reference proteome</keyword>
<dbReference type="PANTHER" id="PTHR15696">
    <property type="entry name" value="SMG-7 SUPPRESSOR WITH MORPHOLOGICAL EFFECT ON GENITALIA PROTEIN 7"/>
    <property type="match status" value="1"/>
</dbReference>
<evidence type="ECO:0000256" key="1">
    <source>
        <dbReference type="SAM" id="Coils"/>
    </source>
</evidence>
<gene>
    <name evidence="3" type="ORF">L9F63_013900</name>
</gene>
<comment type="caution">
    <text evidence="3">The sequence shown here is derived from an EMBL/GenBank/DDBJ whole genome shotgun (WGS) entry which is preliminary data.</text>
</comment>